<comment type="caution">
    <text evidence="4">The sequence shown here is derived from an EMBL/GenBank/DDBJ whole genome shotgun (WGS) entry which is preliminary data.</text>
</comment>
<dbReference type="SMART" id="SM00267">
    <property type="entry name" value="GGDEF"/>
    <property type="match status" value="1"/>
</dbReference>
<name>A0ABT5HXY3_9CAUL</name>
<feature type="transmembrane region" description="Helical" evidence="1">
    <location>
        <begin position="108"/>
        <end position="129"/>
    </location>
</feature>
<reference evidence="4 5" key="1">
    <citation type="submission" date="2023-01" db="EMBL/GenBank/DDBJ databases">
        <title>Novel species of the genus Asticcacaulis isolated from rivers.</title>
        <authorList>
            <person name="Lu H."/>
        </authorList>
    </citation>
    <scope>NUCLEOTIDE SEQUENCE [LARGE SCALE GENOMIC DNA]</scope>
    <source>
        <strain evidence="4 5">BYS171W</strain>
    </source>
</reference>
<dbReference type="SUPFAM" id="SSF141868">
    <property type="entry name" value="EAL domain-like"/>
    <property type="match status" value="1"/>
</dbReference>
<keyword evidence="1" id="KW-0472">Membrane</keyword>
<dbReference type="InterPro" id="IPR029787">
    <property type="entry name" value="Nucleotide_cyclase"/>
</dbReference>
<feature type="domain" description="GGDEF" evidence="3">
    <location>
        <begin position="252"/>
        <end position="386"/>
    </location>
</feature>
<evidence type="ECO:0000313" key="5">
    <source>
        <dbReference type="Proteomes" id="UP001214854"/>
    </source>
</evidence>
<dbReference type="CDD" id="cd01949">
    <property type="entry name" value="GGDEF"/>
    <property type="match status" value="1"/>
</dbReference>
<protein>
    <submittedName>
        <fullName evidence="4">EAL domain-containing protein</fullName>
    </submittedName>
</protein>
<dbReference type="EMBL" id="JAQQKX010000017">
    <property type="protein sequence ID" value="MDC7684929.1"/>
    <property type="molecule type" value="Genomic_DNA"/>
</dbReference>
<proteinExistence type="predicted"/>
<organism evidence="4 5">
    <name type="scientific">Asticcacaulis aquaticus</name>
    <dbReference type="NCBI Taxonomy" id="2984212"/>
    <lineage>
        <taxon>Bacteria</taxon>
        <taxon>Pseudomonadati</taxon>
        <taxon>Pseudomonadota</taxon>
        <taxon>Alphaproteobacteria</taxon>
        <taxon>Caulobacterales</taxon>
        <taxon>Caulobacteraceae</taxon>
        <taxon>Asticcacaulis</taxon>
    </lineage>
</organism>
<feature type="domain" description="EAL" evidence="2">
    <location>
        <begin position="395"/>
        <end position="645"/>
    </location>
</feature>
<dbReference type="PROSITE" id="PS50887">
    <property type="entry name" value="GGDEF"/>
    <property type="match status" value="1"/>
</dbReference>
<dbReference type="CDD" id="cd01948">
    <property type="entry name" value="EAL"/>
    <property type="match status" value="1"/>
</dbReference>
<dbReference type="InterPro" id="IPR000160">
    <property type="entry name" value="GGDEF_dom"/>
</dbReference>
<dbReference type="Pfam" id="PF00563">
    <property type="entry name" value="EAL"/>
    <property type="match status" value="1"/>
</dbReference>
<feature type="transmembrane region" description="Helical" evidence="1">
    <location>
        <begin position="75"/>
        <end position="96"/>
    </location>
</feature>
<sequence>MSKLGRLLRRLTRLALRPFARRAASQVRDTVDPHELRRENVIAIRPIVRGLCAVVGSYYIIVTISHMFYETGLALPVLTGLSGLTALVCFGLLFFYTRRTESLTRLEITGLCINLLMYSNVVTYQTLHFEPAKLIYFVLLTLVYATSGASLRVVLPSSFLAIVTMYILAHNAGFPVLKQHIWVGIAGIFTAFGMAGIMRATIFRAVHARVVAEQHRREAQVLAHFDALTGLPNRRSFFVELDKAIEDHGKGGSFDLALIDLDGFKPINDIYGHSVGDALLIEVGNRLRACVGKDGTVARLGGDEFALILKGARSDEALRTFGTLVCDALRETYLLGGGVAANISGSVGFVHSDADGMTGSQLLERADYALYYAKQNLRGAPVVFSARHETEMRDFGVVDQTLRSSNLERELYIVYQPQVDLTTQSTVSFEALARWESEKLGTVRPDVFIRAAERSGLISDVTLILLRKSLVAVKTWPQNLRVSFNLSARDLRSSRAIGRICETVKASGIDPARIEFEITETAMLTDFDQAVEALARLKAMGCRIALDDFGSGYSSFSYIHRLPADKIKIDRSFVTQLLKHDSAQKIIKTIIDLCGNLSLDHVIEGVETEAELKRLREVGARYIQGYYFARPMRAEDIAGYLNRENGTATLREAV</sequence>
<feature type="transmembrane region" description="Helical" evidence="1">
    <location>
        <begin position="47"/>
        <end position="69"/>
    </location>
</feature>
<evidence type="ECO:0000256" key="1">
    <source>
        <dbReference type="SAM" id="Phobius"/>
    </source>
</evidence>
<keyword evidence="1" id="KW-1133">Transmembrane helix</keyword>
<dbReference type="PROSITE" id="PS50883">
    <property type="entry name" value="EAL"/>
    <property type="match status" value="1"/>
</dbReference>
<dbReference type="Pfam" id="PF00990">
    <property type="entry name" value="GGDEF"/>
    <property type="match status" value="1"/>
</dbReference>
<dbReference type="Gene3D" id="3.30.70.270">
    <property type="match status" value="1"/>
</dbReference>
<dbReference type="InterPro" id="IPR052155">
    <property type="entry name" value="Biofilm_reg_signaling"/>
</dbReference>
<dbReference type="InterPro" id="IPR043128">
    <property type="entry name" value="Rev_trsase/Diguanyl_cyclase"/>
</dbReference>
<dbReference type="PANTHER" id="PTHR44757:SF2">
    <property type="entry name" value="BIOFILM ARCHITECTURE MAINTENANCE PROTEIN MBAA"/>
    <property type="match status" value="1"/>
</dbReference>
<dbReference type="Proteomes" id="UP001214854">
    <property type="component" value="Unassembled WGS sequence"/>
</dbReference>
<dbReference type="InterPro" id="IPR035919">
    <property type="entry name" value="EAL_sf"/>
</dbReference>
<evidence type="ECO:0000259" key="2">
    <source>
        <dbReference type="PROSITE" id="PS50883"/>
    </source>
</evidence>
<dbReference type="SUPFAM" id="SSF55073">
    <property type="entry name" value="Nucleotide cyclase"/>
    <property type="match status" value="1"/>
</dbReference>
<dbReference type="Gene3D" id="3.20.20.450">
    <property type="entry name" value="EAL domain"/>
    <property type="match status" value="1"/>
</dbReference>
<dbReference type="SMART" id="SM00052">
    <property type="entry name" value="EAL"/>
    <property type="match status" value="1"/>
</dbReference>
<keyword evidence="5" id="KW-1185">Reference proteome</keyword>
<evidence type="ECO:0000259" key="3">
    <source>
        <dbReference type="PROSITE" id="PS50887"/>
    </source>
</evidence>
<keyword evidence="1" id="KW-0812">Transmembrane</keyword>
<gene>
    <name evidence="4" type="ORF">PQU92_16720</name>
</gene>
<dbReference type="InterPro" id="IPR001633">
    <property type="entry name" value="EAL_dom"/>
</dbReference>
<dbReference type="NCBIfam" id="TIGR00254">
    <property type="entry name" value="GGDEF"/>
    <property type="match status" value="1"/>
</dbReference>
<accession>A0ABT5HXY3</accession>
<dbReference type="PANTHER" id="PTHR44757">
    <property type="entry name" value="DIGUANYLATE CYCLASE DGCP"/>
    <property type="match status" value="1"/>
</dbReference>
<dbReference type="RefSeq" id="WP_272749413.1">
    <property type="nucleotide sequence ID" value="NZ_JAQQKX010000017.1"/>
</dbReference>
<evidence type="ECO:0000313" key="4">
    <source>
        <dbReference type="EMBL" id="MDC7684929.1"/>
    </source>
</evidence>
<feature type="transmembrane region" description="Helical" evidence="1">
    <location>
        <begin position="181"/>
        <end position="202"/>
    </location>
</feature>